<feature type="chain" id="PRO_5017434006" evidence="13">
    <location>
        <begin position="21"/>
        <end position="958"/>
    </location>
</feature>
<feature type="compositionally biased region" description="Polar residues" evidence="11">
    <location>
        <begin position="913"/>
        <end position="928"/>
    </location>
</feature>
<dbReference type="CTD" id="541493"/>
<evidence type="ECO:0000256" key="8">
    <source>
        <dbReference type="ARBA" id="ARBA00023157"/>
    </source>
</evidence>
<dbReference type="InterPro" id="IPR048497">
    <property type="entry name" value="LIF-R-like_Ig-like"/>
</dbReference>
<protein>
    <submittedName>
        <fullName evidence="15">LIF receptor subunit alpha a</fullName>
    </submittedName>
</protein>
<evidence type="ECO:0000256" key="11">
    <source>
        <dbReference type="SAM" id="MobiDB-lite"/>
    </source>
</evidence>
<dbReference type="InterPro" id="IPR036116">
    <property type="entry name" value="FN3_sf"/>
</dbReference>
<reference evidence="15" key="2">
    <citation type="submission" date="2025-09" db="UniProtKB">
        <authorList>
            <consortium name="Ensembl"/>
        </authorList>
    </citation>
    <scope>IDENTIFICATION</scope>
</reference>
<dbReference type="GO" id="GO:0005886">
    <property type="term" value="C:plasma membrane"/>
    <property type="evidence" value="ECO:0007669"/>
    <property type="project" value="UniProtKB-ARBA"/>
</dbReference>
<keyword evidence="16" id="KW-1185">Reference proteome</keyword>
<organism evidence="15 16">
    <name type="scientific">Paramormyrops kingsleyae</name>
    <dbReference type="NCBI Taxonomy" id="1676925"/>
    <lineage>
        <taxon>Eukaryota</taxon>
        <taxon>Metazoa</taxon>
        <taxon>Chordata</taxon>
        <taxon>Craniata</taxon>
        <taxon>Vertebrata</taxon>
        <taxon>Euteleostomi</taxon>
        <taxon>Actinopterygii</taxon>
        <taxon>Neopterygii</taxon>
        <taxon>Teleostei</taxon>
        <taxon>Osteoglossocephala</taxon>
        <taxon>Osteoglossomorpha</taxon>
        <taxon>Osteoglossiformes</taxon>
        <taxon>Mormyridae</taxon>
        <taxon>Paramormyrops</taxon>
    </lineage>
</organism>
<dbReference type="PANTHER" id="PTHR48423">
    <property type="entry name" value="INTERLEUKIN-27 RECEPTOR SUBUNIT ALPHA"/>
    <property type="match status" value="1"/>
</dbReference>
<evidence type="ECO:0000256" key="13">
    <source>
        <dbReference type="SAM" id="SignalP"/>
    </source>
</evidence>
<dbReference type="InterPro" id="IPR040817">
    <property type="entry name" value="LIFR_D2"/>
</dbReference>
<dbReference type="OrthoDB" id="6382334at2759"/>
<dbReference type="PANTHER" id="PTHR48423:SF1">
    <property type="entry name" value="INTERLEUKIN-27 RECEPTOR SUBUNIT ALPHA"/>
    <property type="match status" value="1"/>
</dbReference>
<dbReference type="AlphaFoldDB" id="A0A3B3T6M1"/>
<dbReference type="Pfam" id="PF21177">
    <property type="entry name" value="LIF-R_Ig-like"/>
    <property type="match status" value="1"/>
</dbReference>
<evidence type="ECO:0000313" key="16">
    <source>
        <dbReference type="Proteomes" id="UP000261540"/>
    </source>
</evidence>
<evidence type="ECO:0000259" key="14">
    <source>
        <dbReference type="PROSITE" id="PS50853"/>
    </source>
</evidence>
<keyword evidence="4 13" id="KW-0732">Signal</keyword>
<evidence type="ECO:0000256" key="9">
    <source>
        <dbReference type="ARBA" id="ARBA00023170"/>
    </source>
</evidence>
<keyword evidence="8" id="KW-1015">Disulfide bond</keyword>
<sequence length="958" mass="107085">MRNFLLWVLFMTLLTRKGYCQSPHYPAPKIVGLGHNFSSQSLTVTWENDLSSTVHFFDVEVLRTETKETVHSETVAPRTDGTVQEWKWTSPTPLECTSLSVRIRSRLLQFSSEWSEPWNLTGKDVPEYRRAQLYPQDKVVPVGSNTTFCCIVPDGKKFGGIKDSSVKLPFTRISRRSYVSVRINQQASNSSGTNVICLYQSREFADGAVVFVGNPPDPRNLVCDTRDLQSVECGWSLGKSTYLYGSRRTFYSLNERECESANTVSATEHKCRFNITLAPGEQNWTLTARNLLGKVELMDTVDLSHRVRPRAPEVVVELLGAWNASLRWHWGVPWYGKLPLVCQVWIFSDGNPKPTPHIYVGPGLTQALLRDLRPDSKYAAQVRCATQQNFWKWGDWSSEIRFRTKEDRPDPVDFWVQMRSELDRCIVWKPLSKSQRHGQLKGYEVSWSTPGNGVQRNSVPSTGPYHVPIRLEGLSSDYVVTVMAWNNAGDSPAISMTVPNSPEDGDSALSEMVGRDGMFHLSWPPSPNSTCGYVVTWYHMSWEQNCSLDWEKLLGDNSSTRIQSESFIAGERYTFSVYACTPGAPLLLEKRLGYVEEQAPTGTVTRLMADQEDSSVRLSWDPVPLEGQRGFIRGYLIYLYNVTHLQLLENITDPSTMSYTATQLSYATYKFTVKAYTSAGAGKEATVSIKLDPFTDLLIMEILIAAGSMAVLLVLVTALCYSKREWMKKTFYPEIPEPRVPEWKPTQAFGTQTLDMTPCAHSSVHIVENRRRMSGKEELKVVLEDPEEEEQWGNEPPDMDSDEQSFLRYYNQVVGEDPGLAPTGTGSSGLSSRSTGSARTEVTYTGIQMSSTSACSSACVPATMEAPLSGGYRPQMASVPNQAEVSDDPQLDADTGYQPQCSWKLDSPEETSLDSSLGSPTSVNSSQFLLPEPSGEENCSHAPSTTWFRNLLSGSGKP</sequence>
<evidence type="ECO:0000256" key="3">
    <source>
        <dbReference type="ARBA" id="ARBA00022692"/>
    </source>
</evidence>
<feature type="domain" description="Fibronectin type-III" evidence="14">
    <location>
        <begin position="27"/>
        <end position="128"/>
    </location>
</feature>
<keyword evidence="9" id="KW-0675">Receptor</keyword>
<dbReference type="KEGG" id="pki:111856603"/>
<dbReference type="Proteomes" id="UP000261540">
    <property type="component" value="Unplaced"/>
</dbReference>
<dbReference type="Ensembl" id="ENSPKIT00000018943.1">
    <property type="protein sequence ID" value="ENSPKIP00000037956.1"/>
    <property type="gene ID" value="ENSPKIG00000015938.1"/>
</dbReference>
<proteinExistence type="inferred from homology"/>
<feature type="region of interest" description="Disordered" evidence="11">
    <location>
        <begin position="867"/>
        <end position="958"/>
    </location>
</feature>
<evidence type="ECO:0000256" key="12">
    <source>
        <dbReference type="SAM" id="Phobius"/>
    </source>
</evidence>
<dbReference type="STRING" id="1676925.ENSPKIP00000037956"/>
<feature type="transmembrane region" description="Helical" evidence="12">
    <location>
        <begin position="697"/>
        <end position="721"/>
    </location>
</feature>
<feature type="domain" description="Fibronectin type-III" evidence="14">
    <location>
        <begin position="308"/>
        <end position="407"/>
    </location>
</feature>
<evidence type="ECO:0000256" key="10">
    <source>
        <dbReference type="ARBA" id="ARBA00023180"/>
    </source>
</evidence>
<evidence type="ECO:0000256" key="4">
    <source>
        <dbReference type="ARBA" id="ARBA00022729"/>
    </source>
</evidence>
<name>A0A3B3T6M1_9TELE</name>
<feature type="region of interest" description="Disordered" evidence="11">
    <location>
        <begin position="817"/>
        <end position="837"/>
    </location>
</feature>
<evidence type="ECO:0000256" key="5">
    <source>
        <dbReference type="ARBA" id="ARBA00022737"/>
    </source>
</evidence>
<dbReference type="PROSITE" id="PS50853">
    <property type="entry name" value="FN3"/>
    <property type="match status" value="4"/>
</dbReference>
<dbReference type="InterPro" id="IPR052672">
    <property type="entry name" value="Type1_Cytokine_Rcpt_Type2"/>
</dbReference>
<dbReference type="Pfam" id="PF17971">
    <property type="entry name" value="LIFR_D2"/>
    <property type="match status" value="1"/>
</dbReference>
<accession>A0A3B3T6M1</accession>
<evidence type="ECO:0000256" key="1">
    <source>
        <dbReference type="ARBA" id="ARBA00004479"/>
    </source>
</evidence>
<evidence type="ECO:0000256" key="2">
    <source>
        <dbReference type="ARBA" id="ARBA00008921"/>
    </source>
</evidence>
<evidence type="ECO:0000313" key="15">
    <source>
        <dbReference type="Ensembl" id="ENSPKIP00000037956.1"/>
    </source>
</evidence>
<dbReference type="GO" id="GO:0004896">
    <property type="term" value="F:cytokine receptor activity"/>
    <property type="evidence" value="ECO:0007669"/>
    <property type="project" value="InterPro"/>
</dbReference>
<dbReference type="Pfam" id="PF25552">
    <property type="entry name" value="LIFR_D4"/>
    <property type="match status" value="1"/>
</dbReference>
<dbReference type="GeneTree" id="ENSGT00940000165259"/>
<dbReference type="Pfam" id="PF00041">
    <property type="entry name" value="fn3"/>
    <property type="match status" value="1"/>
</dbReference>
<dbReference type="InterPro" id="IPR003961">
    <property type="entry name" value="FN3_dom"/>
</dbReference>
<dbReference type="PROSITE" id="PS01353">
    <property type="entry name" value="HEMATOPO_REC_L_F2"/>
    <property type="match status" value="1"/>
</dbReference>
<dbReference type="Gene3D" id="2.60.40.10">
    <property type="entry name" value="Immunoglobulins"/>
    <property type="match status" value="7"/>
</dbReference>
<keyword evidence="6 12" id="KW-1133">Transmembrane helix</keyword>
<dbReference type="CDD" id="cd00063">
    <property type="entry name" value="FN3"/>
    <property type="match status" value="1"/>
</dbReference>
<feature type="domain" description="Fibronectin type-III" evidence="14">
    <location>
        <begin position="600"/>
        <end position="695"/>
    </location>
</feature>
<dbReference type="SUPFAM" id="SSF49265">
    <property type="entry name" value="Fibronectin type III"/>
    <property type="match status" value="4"/>
</dbReference>
<dbReference type="InterPro" id="IPR003529">
    <property type="entry name" value="Hematopoietin_rcpt_Gp130_CS"/>
</dbReference>
<keyword evidence="7 12" id="KW-0472">Membrane</keyword>
<feature type="domain" description="Fibronectin type-III" evidence="14">
    <location>
        <begin position="410"/>
        <end position="504"/>
    </location>
</feature>
<keyword evidence="3 12" id="KW-0812">Transmembrane</keyword>
<feature type="compositionally biased region" description="Low complexity" evidence="11">
    <location>
        <begin position="818"/>
        <end position="837"/>
    </location>
</feature>
<dbReference type="InterPro" id="IPR013783">
    <property type="entry name" value="Ig-like_fold"/>
</dbReference>
<comment type="similarity">
    <text evidence="2">Belongs to the type I cytokine receptor family. Type 2 subfamily.</text>
</comment>
<evidence type="ECO:0000256" key="7">
    <source>
        <dbReference type="ARBA" id="ARBA00023136"/>
    </source>
</evidence>
<feature type="signal peptide" evidence="13">
    <location>
        <begin position="1"/>
        <end position="20"/>
    </location>
</feature>
<keyword evidence="10" id="KW-0325">Glycoprotein</keyword>
<evidence type="ECO:0000256" key="6">
    <source>
        <dbReference type="ARBA" id="ARBA00022989"/>
    </source>
</evidence>
<keyword evidence="5" id="KW-0677">Repeat</keyword>
<reference evidence="15" key="1">
    <citation type="submission" date="2025-08" db="UniProtKB">
        <authorList>
            <consortium name="Ensembl"/>
        </authorList>
    </citation>
    <scope>IDENTIFICATION</scope>
</reference>
<dbReference type="SMART" id="SM00060">
    <property type="entry name" value="FN3"/>
    <property type="match status" value="4"/>
</dbReference>
<comment type="subcellular location">
    <subcellularLocation>
        <location evidence="1">Membrane</location>
        <topology evidence="1">Single-pass type I membrane protein</topology>
    </subcellularLocation>
</comment>